<dbReference type="PANTHER" id="PTHR42954:SF2">
    <property type="entry name" value="FE(2+) TRANSPORT PROTEIN A"/>
    <property type="match status" value="1"/>
</dbReference>
<evidence type="ECO:0000256" key="1">
    <source>
        <dbReference type="ARBA" id="ARBA00023004"/>
    </source>
</evidence>
<dbReference type="GO" id="GO:0046914">
    <property type="term" value="F:transition metal ion binding"/>
    <property type="evidence" value="ECO:0007669"/>
    <property type="project" value="InterPro"/>
</dbReference>
<dbReference type="InterPro" id="IPR052713">
    <property type="entry name" value="FeoA"/>
</dbReference>
<dbReference type="InterPro" id="IPR007167">
    <property type="entry name" value="Fe-transptr_FeoA-like"/>
</dbReference>
<dbReference type="Pfam" id="PF04023">
    <property type="entry name" value="FeoA"/>
    <property type="match status" value="1"/>
</dbReference>
<proteinExistence type="predicted"/>
<dbReference type="SMART" id="SM00899">
    <property type="entry name" value="FeoA"/>
    <property type="match status" value="1"/>
</dbReference>
<accession>A0A6M3LVA9</accession>
<evidence type="ECO:0000259" key="2">
    <source>
        <dbReference type="SMART" id="SM00899"/>
    </source>
</evidence>
<dbReference type="Gene3D" id="2.30.30.90">
    <property type="match status" value="1"/>
</dbReference>
<dbReference type="EMBL" id="MT143410">
    <property type="protein sequence ID" value="QJA96538.1"/>
    <property type="molecule type" value="Genomic_DNA"/>
</dbReference>
<organism evidence="3">
    <name type="scientific">viral metagenome</name>
    <dbReference type="NCBI Taxonomy" id="1070528"/>
    <lineage>
        <taxon>unclassified sequences</taxon>
        <taxon>metagenomes</taxon>
        <taxon>organismal metagenomes</taxon>
    </lineage>
</organism>
<feature type="domain" description="Ferrous iron transporter FeoA-like" evidence="2">
    <location>
        <begin position="1"/>
        <end position="73"/>
    </location>
</feature>
<dbReference type="InterPro" id="IPR008988">
    <property type="entry name" value="Transcriptional_repressor_C"/>
</dbReference>
<name>A0A6M3LVA9_9ZZZZ</name>
<dbReference type="PANTHER" id="PTHR42954">
    <property type="entry name" value="FE(2+) TRANSPORT PROTEIN A"/>
    <property type="match status" value="1"/>
</dbReference>
<evidence type="ECO:0000313" key="3">
    <source>
        <dbReference type="EMBL" id="QJA96538.1"/>
    </source>
</evidence>
<gene>
    <name evidence="3" type="ORF">MM415B08083_0005</name>
</gene>
<sequence length="75" mass="8143">MRLDKLLPGQSATVVGYIADSVITRRLAELGLTIGRRIICLREAPLNGPMQIQIGVSSLTIRKKQAALVRVDSVT</sequence>
<keyword evidence="1" id="KW-0408">Iron</keyword>
<reference evidence="3" key="1">
    <citation type="submission" date="2020-03" db="EMBL/GenBank/DDBJ databases">
        <title>The deep terrestrial virosphere.</title>
        <authorList>
            <person name="Holmfeldt K."/>
            <person name="Nilsson E."/>
            <person name="Simone D."/>
            <person name="Lopez-Fernandez M."/>
            <person name="Wu X."/>
            <person name="de Brujin I."/>
            <person name="Lundin D."/>
            <person name="Andersson A."/>
            <person name="Bertilsson S."/>
            <person name="Dopson M."/>
        </authorList>
    </citation>
    <scope>NUCLEOTIDE SEQUENCE</scope>
    <source>
        <strain evidence="3">MM415B08083</strain>
    </source>
</reference>
<dbReference type="SUPFAM" id="SSF50037">
    <property type="entry name" value="C-terminal domain of transcriptional repressors"/>
    <property type="match status" value="1"/>
</dbReference>
<protein>
    <submittedName>
        <fullName evidence="3">Putative ferrous iron transport protein</fullName>
    </submittedName>
</protein>
<dbReference type="InterPro" id="IPR038157">
    <property type="entry name" value="FeoA_core_dom"/>
</dbReference>
<dbReference type="AlphaFoldDB" id="A0A6M3LVA9"/>